<name>A0ABP3RTI8_9ACTN</name>
<proteinExistence type="predicted"/>
<evidence type="ECO:0000313" key="3">
    <source>
        <dbReference type="Proteomes" id="UP001500668"/>
    </source>
</evidence>
<dbReference type="EMBL" id="BAAACA010000038">
    <property type="protein sequence ID" value="GAA0617147.1"/>
    <property type="molecule type" value="Genomic_DNA"/>
</dbReference>
<gene>
    <name evidence="2" type="ORF">GCM10010394_54130</name>
</gene>
<evidence type="ECO:0000313" key="2">
    <source>
        <dbReference type="EMBL" id="GAA0617147.1"/>
    </source>
</evidence>
<organism evidence="2 3">
    <name type="scientific">Streptomyces crystallinus</name>
    <dbReference type="NCBI Taxonomy" id="68191"/>
    <lineage>
        <taxon>Bacteria</taxon>
        <taxon>Bacillati</taxon>
        <taxon>Actinomycetota</taxon>
        <taxon>Actinomycetes</taxon>
        <taxon>Kitasatosporales</taxon>
        <taxon>Streptomycetaceae</taxon>
        <taxon>Streptomyces</taxon>
    </lineage>
</organism>
<dbReference type="Gene3D" id="3.40.630.30">
    <property type="match status" value="1"/>
</dbReference>
<accession>A0ABP3RTI8</accession>
<reference evidence="3" key="1">
    <citation type="journal article" date="2019" name="Int. J. Syst. Evol. Microbiol.">
        <title>The Global Catalogue of Microorganisms (GCM) 10K type strain sequencing project: providing services to taxonomists for standard genome sequencing and annotation.</title>
        <authorList>
            <consortium name="The Broad Institute Genomics Platform"/>
            <consortium name="The Broad Institute Genome Sequencing Center for Infectious Disease"/>
            <person name="Wu L."/>
            <person name="Ma J."/>
        </authorList>
    </citation>
    <scope>NUCLEOTIDE SEQUENCE [LARGE SCALE GENOMIC DNA]</scope>
    <source>
        <strain evidence="3">JCM 5067</strain>
    </source>
</reference>
<dbReference type="PROSITE" id="PS51186">
    <property type="entry name" value="GNAT"/>
    <property type="match status" value="1"/>
</dbReference>
<dbReference type="Proteomes" id="UP001500668">
    <property type="component" value="Unassembled WGS sequence"/>
</dbReference>
<feature type="domain" description="N-acetyltransferase" evidence="1">
    <location>
        <begin position="5"/>
        <end position="172"/>
    </location>
</feature>
<protein>
    <recommendedName>
        <fullName evidence="1">N-acetyltransferase domain-containing protein</fullName>
    </recommendedName>
</protein>
<sequence>MTVEYSLTDAEHLPYVRHGLLEVHREVWGDAQADTFDTRLTEAAAKPGWTAAIGYENGRAVGYCHGFSLAADTDWWSGLIVPLPKYVTWETGQRTAVLGEIAVREPWRGSGVAAQLHEVWLSLRPEERVTLLVDSELGDGALQAACEAWGYRRVADRRERRASTVYTAMIRPVRRP</sequence>
<dbReference type="SUPFAM" id="SSF55729">
    <property type="entry name" value="Acyl-CoA N-acyltransferases (Nat)"/>
    <property type="match status" value="1"/>
</dbReference>
<dbReference type="RefSeq" id="WP_344077698.1">
    <property type="nucleotide sequence ID" value="NZ_BAAACA010000038.1"/>
</dbReference>
<dbReference type="InterPro" id="IPR016181">
    <property type="entry name" value="Acyl_CoA_acyltransferase"/>
</dbReference>
<dbReference type="Pfam" id="PF00583">
    <property type="entry name" value="Acetyltransf_1"/>
    <property type="match status" value="1"/>
</dbReference>
<comment type="caution">
    <text evidence="2">The sequence shown here is derived from an EMBL/GenBank/DDBJ whole genome shotgun (WGS) entry which is preliminary data.</text>
</comment>
<keyword evidence="3" id="KW-1185">Reference proteome</keyword>
<dbReference type="InterPro" id="IPR000182">
    <property type="entry name" value="GNAT_dom"/>
</dbReference>
<evidence type="ECO:0000259" key="1">
    <source>
        <dbReference type="PROSITE" id="PS51186"/>
    </source>
</evidence>